<accession>A0AA41YXB2</accession>
<feature type="region of interest" description="Disordered" evidence="6">
    <location>
        <begin position="40"/>
        <end position="68"/>
    </location>
</feature>
<feature type="transmembrane region" description="Helical" evidence="7">
    <location>
        <begin position="278"/>
        <end position="300"/>
    </location>
</feature>
<evidence type="ECO:0000256" key="7">
    <source>
        <dbReference type="SAM" id="Phobius"/>
    </source>
</evidence>
<feature type="transmembrane region" description="Helical" evidence="7">
    <location>
        <begin position="312"/>
        <end position="334"/>
    </location>
</feature>
<evidence type="ECO:0000256" key="2">
    <source>
        <dbReference type="ARBA" id="ARBA00022475"/>
    </source>
</evidence>
<evidence type="ECO:0000313" key="9">
    <source>
        <dbReference type="Proteomes" id="UP001165667"/>
    </source>
</evidence>
<dbReference type="Pfam" id="PF03631">
    <property type="entry name" value="Virul_fac_BrkB"/>
    <property type="match status" value="1"/>
</dbReference>
<feature type="region of interest" description="Disordered" evidence="6">
    <location>
        <begin position="343"/>
        <end position="375"/>
    </location>
</feature>
<dbReference type="PANTHER" id="PTHR30213">
    <property type="entry name" value="INNER MEMBRANE PROTEIN YHJD"/>
    <property type="match status" value="1"/>
</dbReference>
<evidence type="ECO:0000256" key="4">
    <source>
        <dbReference type="ARBA" id="ARBA00022989"/>
    </source>
</evidence>
<comment type="subcellular location">
    <subcellularLocation>
        <location evidence="1">Cell membrane</location>
        <topology evidence="1">Multi-pass membrane protein</topology>
    </subcellularLocation>
</comment>
<organism evidence="8 9">
    <name type="scientific">Lichenifustis flavocetrariae</name>
    <dbReference type="NCBI Taxonomy" id="2949735"/>
    <lineage>
        <taxon>Bacteria</taxon>
        <taxon>Pseudomonadati</taxon>
        <taxon>Pseudomonadota</taxon>
        <taxon>Alphaproteobacteria</taxon>
        <taxon>Hyphomicrobiales</taxon>
        <taxon>Lichenihabitantaceae</taxon>
        <taxon>Lichenifustis</taxon>
    </lineage>
</organism>
<keyword evidence="5 7" id="KW-0472">Membrane</keyword>
<keyword evidence="9" id="KW-1185">Reference proteome</keyword>
<evidence type="ECO:0000256" key="5">
    <source>
        <dbReference type="ARBA" id="ARBA00023136"/>
    </source>
</evidence>
<evidence type="ECO:0000256" key="3">
    <source>
        <dbReference type="ARBA" id="ARBA00022692"/>
    </source>
</evidence>
<proteinExistence type="predicted"/>
<dbReference type="EMBL" id="JAMOIM010000007">
    <property type="protein sequence ID" value="MCW6508951.1"/>
    <property type="molecule type" value="Genomic_DNA"/>
</dbReference>
<feature type="transmembrane region" description="Helical" evidence="7">
    <location>
        <begin position="92"/>
        <end position="121"/>
    </location>
</feature>
<evidence type="ECO:0000256" key="6">
    <source>
        <dbReference type="SAM" id="MobiDB-lite"/>
    </source>
</evidence>
<gene>
    <name evidence="8" type="ORF">M8523_13060</name>
</gene>
<comment type="caution">
    <text evidence="8">The sequence shown here is derived from an EMBL/GenBank/DDBJ whole genome shotgun (WGS) entry which is preliminary data.</text>
</comment>
<evidence type="ECO:0000313" key="8">
    <source>
        <dbReference type="EMBL" id="MCW6508951.1"/>
    </source>
</evidence>
<feature type="transmembrane region" description="Helical" evidence="7">
    <location>
        <begin position="246"/>
        <end position="266"/>
    </location>
</feature>
<evidence type="ECO:0000256" key="1">
    <source>
        <dbReference type="ARBA" id="ARBA00004651"/>
    </source>
</evidence>
<sequence length="375" mass="39702">MANSPGKAPQGAATPWWAAVMFGVAVAVLAKRPVRQRGVAVGTGEPRRALRPNAGSPEDASGRMADTPSQFTARSWRDILWRVYGEIADDRVLAVAASVTFYALLALFPAIAALVSLYGLFSDPATIAKQLDTLSNFLPSGALEVIGEQIKRISSKPHGSLGFGFLAGLLVALWSANAGVKAVFDALNIVYKEKEKRGFIQLNATSLLFTIGALAILLVALGAVVVIPVVLNFVGLGSTVETLISVARWPVLLLIIAGALAILYRFGPSRTKPQWRWVTWGSGFAAIAWLVGSMLFSWYVSKFGTYNETYGSLGAAVGFMTWIWISSTIVLLGAEINAEMEHQTAKDSTTGGGKPLGTRGATMADRVAGQAAGST</sequence>
<dbReference type="AlphaFoldDB" id="A0AA41YXB2"/>
<dbReference type="PANTHER" id="PTHR30213:SF0">
    <property type="entry name" value="UPF0761 MEMBRANE PROTEIN YIHY"/>
    <property type="match status" value="1"/>
</dbReference>
<keyword evidence="3 7" id="KW-0812">Transmembrane</keyword>
<dbReference type="Proteomes" id="UP001165667">
    <property type="component" value="Unassembled WGS sequence"/>
</dbReference>
<keyword evidence="4 7" id="KW-1133">Transmembrane helix</keyword>
<feature type="transmembrane region" description="Helical" evidence="7">
    <location>
        <begin position="12"/>
        <end position="30"/>
    </location>
</feature>
<keyword evidence="2" id="KW-1003">Cell membrane</keyword>
<dbReference type="InterPro" id="IPR017039">
    <property type="entry name" value="Virul_fac_BrkB"/>
</dbReference>
<feature type="transmembrane region" description="Helical" evidence="7">
    <location>
        <begin position="161"/>
        <end position="184"/>
    </location>
</feature>
<dbReference type="RefSeq" id="WP_282585312.1">
    <property type="nucleotide sequence ID" value="NZ_JAMOIM010000007.1"/>
</dbReference>
<reference evidence="8" key="1">
    <citation type="submission" date="2022-05" db="EMBL/GenBank/DDBJ databases">
        <authorList>
            <person name="Pankratov T."/>
        </authorList>
    </citation>
    <scope>NUCLEOTIDE SEQUENCE</scope>
    <source>
        <strain evidence="8">BP6-180914</strain>
    </source>
</reference>
<name>A0AA41YXB2_9HYPH</name>
<dbReference type="NCBIfam" id="TIGR00765">
    <property type="entry name" value="yihY_not_rbn"/>
    <property type="match status" value="1"/>
</dbReference>
<feature type="transmembrane region" description="Helical" evidence="7">
    <location>
        <begin position="205"/>
        <end position="234"/>
    </location>
</feature>
<protein>
    <submittedName>
        <fullName evidence="8">YihY/virulence factor BrkB family protein</fullName>
    </submittedName>
</protein>
<dbReference type="GO" id="GO:0005886">
    <property type="term" value="C:plasma membrane"/>
    <property type="evidence" value="ECO:0007669"/>
    <property type="project" value="UniProtKB-SubCell"/>
</dbReference>